<protein>
    <submittedName>
        <fullName evidence="1">Uncharacterized protein</fullName>
    </submittedName>
</protein>
<evidence type="ECO:0000313" key="1">
    <source>
        <dbReference type="EMBL" id="KAH7960428.1"/>
    </source>
</evidence>
<organism evidence="1 2">
    <name type="scientific">Dermacentor silvarum</name>
    <name type="common">Tick</name>
    <dbReference type="NCBI Taxonomy" id="543639"/>
    <lineage>
        <taxon>Eukaryota</taxon>
        <taxon>Metazoa</taxon>
        <taxon>Ecdysozoa</taxon>
        <taxon>Arthropoda</taxon>
        <taxon>Chelicerata</taxon>
        <taxon>Arachnida</taxon>
        <taxon>Acari</taxon>
        <taxon>Parasitiformes</taxon>
        <taxon>Ixodida</taxon>
        <taxon>Ixodoidea</taxon>
        <taxon>Ixodidae</taxon>
        <taxon>Rhipicephalinae</taxon>
        <taxon>Dermacentor</taxon>
    </lineage>
</organism>
<dbReference type="EMBL" id="CM023472">
    <property type="protein sequence ID" value="KAH7960428.1"/>
    <property type="molecule type" value="Genomic_DNA"/>
</dbReference>
<gene>
    <name evidence="1" type="ORF">HPB49_019442</name>
</gene>
<reference evidence="1" key="1">
    <citation type="submission" date="2020-05" db="EMBL/GenBank/DDBJ databases">
        <title>Large-scale comparative analyses of tick genomes elucidate their genetic diversity and vector capacities.</title>
        <authorList>
            <person name="Jia N."/>
            <person name="Wang J."/>
            <person name="Shi W."/>
            <person name="Du L."/>
            <person name="Sun Y."/>
            <person name="Zhan W."/>
            <person name="Jiang J."/>
            <person name="Wang Q."/>
            <person name="Zhang B."/>
            <person name="Ji P."/>
            <person name="Sakyi L.B."/>
            <person name="Cui X."/>
            <person name="Yuan T."/>
            <person name="Jiang B."/>
            <person name="Yang W."/>
            <person name="Lam T.T.-Y."/>
            <person name="Chang Q."/>
            <person name="Ding S."/>
            <person name="Wang X."/>
            <person name="Zhu J."/>
            <person name="Ruan X."/>
            <person name="Zhao L."/>
            <person name="Wei J."/>
            <person name="Que T."/>
            <person name="Du C."/>
            <person name="Cheng J."/>
            <person name="Dai P."/>
            <person name="Han X."/>
            <person name="Huang E."/>
            <person name="Gao Y."/>
            <person name="Liu J."/>
            <person name="Shao H."/>
            <person name="Ye R."/>
            <person name="Li L."/>
            <person name="Wei W."/>
            <person name="Wang X."/>
            <person name="Wang C."/>
            <person name="Yang T."/>
            <person name="Huo Q."/>
            <person name="Li W."/>
            <person name="Guo W."/>
            <person name="Chen H."/>
            <person name="Zhou L."/>
            <person name="Ni X."/>
            <person name="Tian J."/>
            <person name="Zhou Y."/>
            <person name="Sheng Y."/>
            <person name="Liu T."/>
            <person name="Pan Y."/>
            <person name="Xia L."/>
            <person name="Li J."/>
            <person name="Zhao F."/>
            <person name="Cao W."/>
        </authorList>
    </citation>
    <scope>NUCLEOTIDE SEQUENCE</scope>
    <source>
        <strain evidence="1">Dsil-2018</strain>
    </source>
</reference>
<accession>A0ACB8D7Q3</accession>
<sequence length="226" mass="25376">MLSQKETGRRQPAQARFNDKHFRRPVTMLFWPRVGVLLRSALSVYLFRLSLQRCLPEYRKIEGHTACLPRNYECDIVSSGLTPAEQKSFVDAHNKSTVKFPRSGQNLAAFWKSDGATNGSSSWVGNDIERAVKTWFEENHRYPPSGLSHFSENAVGPVGHFTQVIWASTQFMGCGAVRFRKKDGRGGATNFYVCNYAGRRQPRGQARVPAWSSVQPLPAGSVVRVV</sequence>
<proteinExistence type="predicted"/>
<keyword evidence="2" id="KW-1185">Reference proteome</keyword>
<comment type="caution">
    <text evidence="1">The sequence shown here is derived from an EMBL/GenBank/DDBJ whole genome shotgun (WGS) entry which is preliminary data.</text>
</comment>
<evidence type="ECO:0000313" key="2">
    <source>
        <dbReference type="Proteomes" id="UP000821865"/>
    </source>
</evidence>
<dbReference type="Proteomes" id="UP000821865">
    <property type="component" value="Chromosome 3"/>
</dbReference>
<name>A0ACB8D7Q3_DERSI</name>